<sequence length="457" mass="51096">MMLLTGKKIVNPIVKRSSPIPIPFELLVVILGTVFSALLHLKTEYSVAVVGHIPTGLPLPSVPHLHLLPHLLKDAISISVVIMAVHISMAKLLAKKYQYSIDTKQEFYAAGFTSLLSSFFPVFPSSCSLARTLVNASAGTKTQLFAAFSSLFIFSVVEFSGSWLRALPMCILASIIIVALLDMFTKFQQLPKIWAISKIDCMIWLVAFMATACIDVMDGLTIAITFALLTTVLRLQWPEWHILANVNGTMDYRDVERYQHVNFVQGVCIVRYDAPLLFTNVEHFHAMIETVSNEWNNTSCNNLQTEDSAMTSAAVREQSQSSLLEPSRYLIIDCSGFVYVDMMGVSCLKEIYDELLQQNIRVIFAAPKAPMRELFEAAGLYNTVRKTSFYPTIHDAVFFAQSKRSRAALARMRSYDSSYETVALSGESSPRSDAPDGRKLSWFHPVYYNAPNSHSLK</sequence>
<dbReference type="SUPFAM" id="SSF52091">
    <property type="entry name" value="SpoIIaa-like"/>
    <property type="match status" value="1"/>
</dbReference>
<dbReference type="GO" id="GO:0055085">
    <property type="term" value="P:transmembrane transport"/>
    <property type="evidence" value="ECO:0007669"/>
    <property type="project" value="InterPro"/>
</dbReference>
<dbReference type="InterPro" id="IPR002645">
    <property type="entry name" value="STAS_dom"/>
</dbReference>
<dbReference type="PROSITE" id="PS50801">
    <property type="entry name" value="STAS"/>
    <property type="match status" value="1"/>
</dbReference>
<comment type="subcellular location">
    <subcellularLocation>
        <location evidence="1">Membrane</location>
        <topology evidence="1">Multi-pass membrane protein</topology>
    </subcellularLocation>
</comment>
<evidence type="ECO:0000256" key="3">
    <source>
        <dbReference type="ARBA" id="ARBA00022989"/>
    </source>
</evidence>
<evidence type="ECO:0000256" key="2">
    <source>
        <dbReference type="ARBA" id="ARBA00022692"/>
    </source>
</evidence>
<organism evidence="7 8">
    <name type="scientific">Oesophagostomum dentatum</name>
    <name type="common">Nodular worm</name>
    <dbReference type="NCBI Taxonomy" id="61180"/>
    <lineage>
        <taxon>Eukaryota</taxon>
        <taxon>Metazoa</taxon>
        <taxon>Ecdysozoa</taxon>
        <taxon>Nematoda</taxon>
        <taxon>Chromadorea</taxon>
        <taxon>Rhabditida</taxon>
        <taxon>Rhabditina</taxon>
        <taxon>Rhabditomorpha</taxon>
        <taxon>Strongyloidea</taxon>
        <taxon>Strongylidae</taxon>
        <taxon>Oesophagostomum</taxon>
    </lineage>
</organism>
<evidence type="ECO:0000256" key="5">
    <source>
        <dbReference type="SAM" id="Phobius"/>
    </source>
</evidence>
<protein>
    <submittedName>
        <fullName evidence="7">STAS domain protein</fullName>
    </submittedName>
</protein>
<keyword evidence="2 5" id="KW-0812">Transmembrane</keyword>
<dbReference type="InterPro" id="IPR001902">
    <property type="entry name" value="SLC26A/SulP_fam"/>
</dbReference>
<evidence type="ECO:0000313" key="7">
    <source>
        <dbReference type="EMBL" id="KHJ99051.1"/>
    </source>
</evidence>
<feature type="transmembrane region" description="Helical" evidence="5">
    <location>
        <begin position="166"/>
        <end position="184"/>
    </location>
</feature>
<keyword evidence="3 5" id="KW-1133">Transmembrane helix</keyword>
<keyword evidence="4 5" id="KW-0472">Membrane</keyword>
<dbReference type="InterPro" id="IPR011547">
    <property type="entry name" value="SLC26A/SulP_dom"/>
</dbReference>
<dbReference type="Gene3D" id="3.30.750.24">
    <property type="entry name" value="STAS domain"/>
    <property type="match status" value="1"/>
</dbReference>
<dbReference type="OrthoDB" id="288203at2759"/>
<evidence type="ECO:0000313" key="8">
    <source>
        <dbReference type="Proteomes" id="UP000053660"/>
    </source>
</evidence>
<feature type="domain" description="STAS" evidence="6">
    <location>
        <begin position="257"/>
        <end position="400"/>
    </location>
</feature>
<dbReference type="EMBL" id="KN549249">
    <property type="protein sequence ID" value="KHJ99051.1"/>
    <property type="molecule type" value="Genomic_DNA"/>
</dbReference>
<keyword evidence="8" id="KW-1185">Reference proteome</keyword>
<dbReference type="PANTHER" id="PTHR11814">
    <property type="entry name" value="SULFATE TRANSPORTER"/>
    <property type="match status" value="1"/>
</dbReference>
<proteinExistence type="predicted"/>
<feature type="transmembrane region" description="Helical" evidence="5">
    <location>
        <begin position="75"/>
        <end position="94"/>
    </location>
</feature>
<dbReference type="Pfam" id="PF01740">
    <property type="entry name" value="STAS"/>
    <property type="match status" value="1"/>
</dbReference>
<feature type="transmembrane region" description="Helical" evidence="5">
    <location>
        <begin position="106"/>
        <end position="123"/>
    </location>
</feature>
<feature type="transmembrane region" description="Helical" evidence="5">
    <location>
        <begin position="20"/>
        <end position="41"/>
    </location>
</feature>
<dbReference type="GO" id="GO:0016020">
    <property type="term" value="C:membrane"/>
    <property type="evidence" value="ECO:0007669"/>
    <property type="project" value="UniProtKB-SubCell"/>
</dbReference>
<reference evidence="7 8" key="1">
    <citation type="submission" date="2014-03" db="EMBL/GenBank/DDBJ databases">
        <title>Draft genome of the hookworm Oesophagostomum dentatum.</title>
        <authorList>
            <person name="Mitreva M."/>
        </authorList>
    </citation>
    <scope>NUCLEOTIDE SEQUENCE [LARGE SCALE GENOMIC DNA]</scope>
    <source>
        <strain evidence="7 8">OD-Hann</strain>
    </source>
</reference>
<evidence type="ECO:0000256" key="1">
    <source>
        <dbReference type="ARBA" id="ARBA00004141"/>
    </source>
</evidence>
<feature type="transmembrane region" description="Helical" evidence="5">
    <location>
        <begin position="204"/>
        <end position="229"/>
    </location>
</feature>
<dbReference type="AlphaFoldDB" id="A0A0B1TSG7"/>
<name>A0A0B1TSG7_OESDE</name>
<gene>
    <name evidence="7" type="ORF">OESDEN_00964</name>
</gene>
<evidence type="ECO:0000259" key="6">
    <source>
        <dbReference type="PROSITE" id="PS50801"/>
    </source>
</evidence>
<accession>A0A0B1TSG7</accession>
<dbReference type="InterPro" id="IPR036513">
    <property type="entry name" value="STAS_dom_sf"/>
</dbReference>
<evidence type="ECO:0000256" key="4">
    <source>
        <dbReference type="ARBA" id="ARBA00023136"/>
    </source>
</evidence>
<dbReference type="Pfam" id="PF00916">
    <property type="entry name" value="Sulfate_transp"/>
    <property type="match status" value="1"/>
</dbReference>
<dbReference type="Proteomes" id="UP000053660">
    <property type="component" value="Unassembled WGS sequence"/>
</dbReference>
<dbReference type="CDD" id="cd07042">
    <property type="entry name" value="STAS_SulP_like_sulfate_transporter"/>
    <property type="match status" value="1"/>
</dbReference>